<protein>
    <recommendedName>
        <fullName evidence="3">DUF4238 domain-containing protein</fullName>
    </recommendedName>
</protein>
<feature type="non-terminal residue" evidence="1">
    <location>
        <position position="1"/>
    </location>
</feature>
<reference evidence="1 2" key="1">
    <citation type="journal article" date="2012" name="J. Bacteriol.">
        <title>Genome Sequence of Oceanibaculum indicum Type Strain P24.</title>
        <authorList>
            <person name="Lai Q."/>
            <person name="Shao Z."/>
        </authorList>
    </citation>
    <scope>NUCLEOTIDE SEQUENCE [LARGE SCALE GENOMIC DNA]</scope>
    <source>
        <strain evidence="1 2">P24</strain>
    </source>
</reference>
<keyword evidence="2" id="KW-1185">Reference proteome</keyword>
<evidence type="ECO:0000313" key="1">
    <source>
        <dbReference type="EMBL" id="EKE72984.1"/>
    </source>
</evidence>
<gene>
    <name evidence="1" type="ORF">P24_13458</name>
</gene>
<evidence type="ECO:0008006" key="3">
    <source>
        <dbReference type="Google" id="ProtNLM"/>
    </source>
</evidence>
<organism evidence="1 2">
    <name type="scientific">Oceanibaculum indicum P24</name>
    <dbReference type="NCBI Taxonomy" id="1207063"/>
    <lineage>
        <taxon>Bacteria</taxon>
        <taxon>Pseudomonadati</taxon>
        <taxon>Pseudomonadota</taxon>
        <taxon>Alphaproteobacteria</taxon>
        <taxon>Rhodospirillales</taxon>
        <taxon>Oceanibaculaceae</taxon>
        <taxon>Oceanibaculum</taxon>
    </lineage>
</organism>
<dbReference type="RefSeq" id="WP_008945296.1">
    <property type="nucleotide sequence ID" value="NZ_AMRL01000018.1"/>
</dbReference>
<comment type="caution">
    <text evidence="1">The sequence shown here is derived from an EMBL/GenBank/DDBJ whole genome shotgun (WGS) entry which is preliminary data.</text>
</comment>
<accession>K2JRA2</accession>
<dbReference type="Proteomes" id="UP000006746">
    <property type="component" value="Unassembled WGS sequence"/>
</dbReference>
<dbReference type="InterPro" id="IPR025332">
    <property type="entry name" value="DUF4238"/>
</dbReference>
<name>K2JRA2_9PROT</name>
<evidence type="ECO:0000313" key="2">
    <source>
        <dbReference type="Proteomes" id="UP000006746"/>
    </source>
</evidence>
<proteinExistence type="predicted"/>
<dbReference type="EMBL" id="AMRL01000018">
    <property type="protein sequence ID" value="EKE72984.1"/>
    <property type="molecule type" value="Genomic_DNA"/>
</dbReference>
<dbReference type="Pfam" id="PF14022">
    <property type="entry name" value="DUF4238"/>
    <property type="match status" value="1"/>
</dbReference>
<sequence>DFRGAAHRQITKRCHWVAQSYLKAFAADEGRRRIWRFSKNDGEPELKRIDKVAVRFHLYAPLRADGRRDDALEKKLAELESFFGDPVWKTVCNDFPDFSWQPLRKMVALLAAVTWLRTPRQFEFWKSMHQQFIDFFSQHDTLPDEVIIGDRRVELDHSSWPHYRDATEEDMKQAWNAWVGQATSIAQIFLKMRWAILFSDNPVFITSDNPVLLGDTIGQHRGLKHSEAMVTFPLSPTRVLIMDNRHSEPDAHFYPLNHDPASTNMLIWRNAIEHMFSPRDPHQVLAEMISNAERGTDLV</sequence>
<dbReference type="AlphaFoldDB" id="K2JRA2"/>